<dbReference type="GO" id="GO:0046677">
    <property type="term" value="P:response to antibiotic"/>
    <property type="evidence" value="ECO:0007669"/>
    <property type="project" value="UniProtKB-KW"/>
</dbReference>
<keyword evidence="5" id="KW-0046">Antibiotic resistance</keyword>
<evidence type="ECO:0000259" key="7">
    <source>
        <dbReference type="PROSITE" id="PS51012"/>
    </source>
</evidence>
<dbReference type="PANTHER" id="PTHR43229">
    <property type="entry name" value="NODULATION PROTEIN J"/>
    <property type="match status" value="1"/>
</dbReference>
<proteinExistence type="inferred from homology"/>
<comment type="similarity">
    <text evidence="6">Belongs to the ABC-2 integral membrane protein family.</text>
</comment>
<dbReference type="PANTHER" id="PTHR43229:SF2">
    <property type="entry name" value="NODULATION PROTEIN J"/>
    <property type="match status" value="1"/>
</dbReference>
<dbReference type="Proteomes" id="UP000019277">
    <property type="component" value="Unassembled WGS sequence"/>
</dbReference>
<feature type="transmembrane region" description="Helical" evidence="6">
    <location>
        <begin position="105"/>
        <end position="130"/>
    </location>
</feature>
<sequence>MKFLRDTWLVYQRQMLLVLRTPARLVIGFVQPITYLVLFAPLLKTALAPTGATTYAEAYRVYVPGLLVVLVLLSGFFAGFGLLAELRSGVIERSRVTPVSRPALILGRAFSEVTTLMGQAVVITVIALPFGLSVNVGWLLLAYLMLALMALMACALSYAMAMLIPSPAALGPIINAVSQPLSLLSGVLLPLTLAPAWLVGIAEWNPIYWTTNGTRALFTGSPGDPVVWQGMLIVIALAALSVFWATRMFARQIR</sequence>
<keyword evidence="6" id="KW-0813">Transport</keyword>
<feature type="domain" description="ABC transmembrane type-2" evidence="7">
    <location>
        <begin position="23"/>
        <end position="252"/>
    </location>
</feature>
<dbReference type="InterPro" id="IPR000412">
    <property type="entry name" value="ABC_2_transport"/>
</dbReference>
<dbReference type="GO" id="GO:0043190">
    <property type="term" value="C:ATP-binding cassette (ABC) transporter complex"/>
    <property type="evidence" value="ECO:0007669"/>
    <property type="project" value="InterPro"/>
</dbReference>
<dbReference type="STRING" id="909613.UO65_4431"/>
<dbReference type="PIRSF" id="PIRSF006648">
    <property type="entry name" value="DrrB"/>
    <property type="match status" value="1"/>
</dbReference>
<dbReference type="InterPro" id="IPR051784">
    <property type="entry name" value="Nod_factor_ABC_transporter"/>
</dbReference>
<comment type="caution">
    <text evidence="8">The sequence shown here is derived from an EMBL/GenBank/DDBJ whole genome shotgun (WGS) entry which is preliminary data.</text>
</comment>
<name>W7IJ43_9PSEU</name>
<gene>
    <name evidence="8" type="ORF">UO65_4431</name>
</gene>
<dbReference type="GO" id="GO:0140359">
    <property type="term" value="F:ABC-type transporter activity"/>
    <property type="evidence" value="ECO:0007669"/>
    <property type="project" value="InterPro"/>
</dbReference>
<evidence type="ECO:0000256" key="6">
    <source>
        <dbReference type="RuleBase" id="RU361157"/>
    </source>
</evidence>
<evidence type="ECO:0000256" key="5">
    <source>
        <dbReference type="ARBA" id="ARBA00023251"/>
    </source>
</evidence>
<feature type="transmembrane region" description="Helical" evidence="6">
    <location>
        <begin position="226"/>
        <end position="245"/>
    </location>
</feature>
<feature type="transmembrane region" description="Helical" evidence="6">
    <location>
        <begin position="62"/>
        <end position="84"/>
    </location>
</feature>
<reference evidence="8 9" key="1">
    <citation type="journal article" date="2014" name="Genome Announc.">
        <title>Draft Genome Sequence of the Antitrypanosomally Active Sponge-Associated Bacterium Actinokineospora sp. Strain EG49.</title>
        <authorList>
            <person name="Harjes J."/>
            <person name="Ryu T."/>
            <person name="Abdelmohsen U.R."/>
            <person name="Moitinho-Silva L."/>
            <person name="Horn H."/>
            <person name="Ravasi T."/>
            <person name="Hentschel U."/>
        </authorList>
    </citation>
    <scope>NUCLEOTIDE SEQUENCE [LARGE SCALE GENOMIC DNA]</scope>
    <source>
        <strain evidence="8 9">EG49</strain>
    </source>
</reference>
<dbReference type="InterPro" id="IPR013525">
    <property type="entry name" value="ABC2_TM"/>
</dbReference>
<feature type="transmembrane region" description="Helical" evidence="6">
    <location>
        <begin position="21"/>
        <end position="42"/>
    </location>
</feature>
<dbReference type="eggNOG" id="COG0842">
    <property type="taxonomic scope" value="Bacteria"/>
</dbReference>
<evidence type="ECO:0000256" key="3">
    <source>
        <dbReference type="ARBA" id="ARBA00022989"/>
    </source>
</evidence>
<dbReference type="PROSITE" id="PS51012">
    <property type="entry name" value="ABC_TM2"/>
    <property type="match status" value="1"/>
</dbReference>
<accession>W7IJ43</accession>
<dbReference type="InterPro" id="IPR047817">
    <property type="entry name" value="ABC2_TM_bact-type"/>
</dbReference>
<evidence type="ECO:0000313" key="8">
    <source>
        <dbReference type="EMBL" id="EWC60323.1"/>
    </source>
</evidence>
<dbReference type="Pfam" id="PF01061">
    <property type="entry name" value="ABC2_membrane"/>
    <property type="match status" value="1"/>
</dbReference>
<keyword evidence="6" id="KW-1003">Cell membrane</keyword>
<dbReference type="EMBL" id="AYXG01000165">
    <property type="protein sequence ID" value="EWC60323.1"/>
    <property type="molecule type" value="Genomic_DNA"/>
</dbReference>
<feature type="transmembrane region" description="Helical" evidence="6">
    <location>
        <begin position="181"/>
        <end position="202"/>
    </location>
</feature>
<evidence type="ECO:0000256" key="4">
    <source>
        <dbReference type="ARBA" id="ARBA00023136"/>
    </source>
</evidence>
<keyword evidence="9" id="KW-1185">Reference proteome</keyword>
<keyword evidence="2 6" id="KW-0812">Transmembrane</keyword>
<keyword evidence="3 6" id="KW-1133">Transmembrane helix</keyword>
<dbReference type="AlphaFoldDB" id="W7IJ43"/>
<evidence type="ECO:0000256" key="1">
    <source>
        <dbReference type="ARBA" id="ARBA00004141"/>
    </source>
</evidence>
<organism evidence="8 9">
    <name type="scientific">Actinokineospora spheciospongiae</name>
    <dbReference type="NCBI Taxonomy" id="909613"/>
    <lineage>
        <taxon>Bacteria</taxon>
        <taxon>Bacillati</taxon>
        <taxon>Actinomycetota</taxon>
        <taxon>Actinomycetes</taxon>
        <taxon>Pseudonocardiales</taxon>
        <taxon>Pseudonocardiaceae</taxon>
        <taxon>Actinokineospora</taxon>
    </lineage>
</organism>
<keyword evidence="4 6" id="KW-0472">Membrane</keyword>
<dbReference type="PATRIC" id="fig|909613.9.peg.4433"/>
<comment type="subcellular location">
    <subcellularLocation>
        <location evidence="6">Cell membrane</location>
        <topology evidence="6">Multi-pass membrane protein</topology>
    </subcellularLocation>
    <subcellularLocation>
        <location evidence="1">Membrane</location>
        <topology evidence="1">Multi-pass membrane protein</topology>
    </subcellularLocation>
</comment>
<evidence type="ECO:0000313" key="9">
    <source>
        <dbReference type="Proteomes" id="UP000019277"/>
    </source>
</evidence>
<feature type="transmembrane region" description="Helical" evidence="6">
    <location>
        <begin position="136"/>
        <end position="160"/>
    </location>
</feature>
<dbReference type="RefSeq" id="WP_035285613.1">
    <property type="nucleotide sequence ID" value="NZ_AYXG01000165.1"/>
</dbReference>
<dbReference type="OrthoDB" id="9255971at2"/>
<protein>
    <recommendedName>
        <fullName evidence="6">Transport permease protein</fullName>
    </recommendedName>
</protein>
<evidence type="ECO:0000256" key="2">
    <source>
        <dbReference type="ARBA" id="ARBA00022692"/>
    </source>
</evidence>